<evidence type="ECO:0000259" key="1">
    <source>
        <dbReference type="Pfam" id="PF14744"/>
    </source>
</evidence>
<sequence length="395" mass="45194">GLILAHTVKYSIETILNLHTTLGRPMGKACALSVCSLMESLKAIENTYNHNATLLAESLPHVIQYLTCQVLSIVAAAKGRISSTRLDGRRLDIFMALSLVEQMLAGSGTKERRLVMRVAFALANQARALRDEDIATLLILLRRLDLACEVQTRVRDATDCSLLYHHRVMIPTYLDHYFQSLDQVHRINFMLAAVQDCTIPLQKCAYHSEPDFLLRQFKDEVYGYIRDRVLDKLCQAVETELRLSTHTHLQLDNRNPFQTPIKDLAPVLHMQPFVLFSSHISVRDYVEQYLERTFYALTVVAPHDWRTYEEMRNLAASKYNLFTVPSHLPSHTLDQGVDVLEIMRNIHVFVQHYLYNLNQQFFVEATSNNKHLNTVTIKHIANSIRTHGAGIINTT</sequence>
<reference evidence="3 4" key="1">
    <citation type="submission" date="2023-11" db="EMBL/GenBank/DDBJ databases">
        <title>Halocaridina rubra genome assembly.</title>
        <authorList>
            <person name="Smith C."/>
        </authorList>
    </citation>
    <scope>NUCLEOTIDE SEQUENCE [LARGE SCALE GENOMIC DNA]</scope>
    <source>
        <strain evidence="3">EP-1</strain>
        <tissue evidence="3">Whole</tissue>
    </source>
</reference>
<dbReference type="InterPro" id="IPR028191">
    <property type="entry name" value="WASH-4_N"/>
</dbReference>
<feature type="domain" description="WASH complex subunit 7 central" evidence="1">
    <location>
        <begin position="163"/>
        <end position="395"/>
    </location>
</feature>
<dbReference type="AlphaFoldDB" id="A0AAN8ZVK8"/>
<dbReference type="GO" id="GO:0007032">
    <property type="term" value="P:endosome organization"/>
    <property type="evidence" value="ECO:0007669"/>
    <property type="project" value="TreeGrafter"/>
</dbReference>
<dbReference type="PANTHER" id="PTHR31409:SF0">
    <property type="entry name" value="WASH COMPLEX SUBUNIT 4"/>
    <property type="match status" value="1"/>
</dbReference>
<evidence type="ECO:0000259" key="2">
    <source>
        <dbReference type="Pfam" id="PF14745"/>
    </source>
</evidence>
<keyword evidence="4" id="KW-1185">Reference proteome</keyword>
<dbReference type="Proteomes" id="UP001381693">
    <property type="component" value="Unassembled WGS sequence"/>
</dbReference>
<name>A0AAN8ZVK8_HALRR</name>
<dbReference type="Pfam" id="PF14745">
    <property type="entry name" value="WASH-4_N"/>
    <property type="match status" value="1"/>
</dbReference>
<feature type="non-terminal residue" evidence="3">
    <location>
        <position position="1"/>
    </location>
</feature>
<dbReference type="InterPro" id="IPR027307">
    <property type="entry name" value="WASH7"/>
</dbReference>
<dbReference type="PANTHER" id="PTHR31409">
    <property type="entry name" value="WASH COMPLEX SUBUNIT 4"/>
    <property type="match status" value="1"/>
</dbReference>
<protein>
    <submittedName>
        <fullName evidence="3">Uncharacterized protein</fullName>
    </submittedName>
</protein>
<feature type="non-terminal residue" evidence="3">
    <location>
        <position position="395"/>
    </location>
</feature>
<proteinExistence type="predicted"/>
<gene>
    <name evidence="3" type="ORF">SK128_014006</name>
</gene>
<dbReference type="GO" id="GO:0016197">
    <property type="term" value="P:endosomal transport"/>
    <property type="evidence" value="ECO:0007669"/>
    <property type="project" value="TreeGrafter"/>
</dbReference>
<accession>A0AAN8ZVK8</accession>
<evidence type="ECO:0000313" key="3">
    <source>
        <dbReference type="EMBL" id="KAK7070236.1"/>
    </source>
</evidence>
<dbReference type="InterPro" id="IPR028282">
    <property type="entry name" value="WASH-7_central"/>
</dbReference>
<dbReference type="GO" id="GO:0071203">
    <property type="term" value="C:WASH complex"/>
    <property type="evidence" value="ECO:0007669"/>
    <property type="project" value="InterPro"/>
</dbReference>
<dbReference type="EMBL" id="JAXCGZ010015464">
    <property type="protein sequence ID" value="KAK7070236.1"/>
    <property type="molecule type" value="Genomic_DNA"/>
</dbReference>
<dbReference type="GO" id="GO:0005768">
    <property type="term" value="C:endosome"/>
    <property type="evidence" value="ECO:0007669"/>
    <property type="project" value="TreeGrafter"/>
</dbReference>
<evidence type="ECO:0000313" key="4">
    <source>
        <dbReference type="Proteomes" id="UP001381693"/>
    </source>
</evidence>
<organism evidence="3 4">
    <name type="scientific">Halocaridina rubra</name>
    <name type="common">Hawaiian red shrimp</name>
    <dbReference type="NCBI Taxonomy" id="373956"/>
    <lineage>
        <taxon>Eukaryota</taxon>
        <taxon>Metazoa</taxon>
        <taxon>Ecdysozoa</taxon>
        <taxon>Arthropoda</taxon>
        <taxon>Crustacea</taxon>
        <taxon>Multicrustacea</taxon>
        <taxon>Malacostraca</taxon>
        <taxon>Eumalacostraca</taxon>
        <taxon>Eucarida</taxon>
        <taxon>Decapoda</taxon>
        <taxon>Pleocyemata</taxon>
        <taxon>Caridea</taxon>
        <taxon>Atyoidea</taxon>
        <taxon>Atyidae</taxon>
        <taxon>Halocaridina</taxon>
    </lineage>
</organism>
<feature type="domain" description="WASH complex subunit 4 N-terminal" evidence="2">
    <location>
        <begin position="1"/>
        <end position="161"/>
    </location>
</feature>
<comment type="caution">
    <text evidence="3">The sequence shown here is derived from an EMBL/GenBank/DDBJ whole genome shotgun (WGS) entry which is preliminary data.</text>
</comment>
<dbReference type="Pfam" id="PF14744">
    <property type="entry name" value="WASH-7_mid"/>
    <property type="match status" value="1"/>
</dbReference>